<evidence type="ECO:0000313" key="3">
    <source>
        <dbReference type="Proteomes" id="UP000326289"/>
    </source>
</evidence>
<reference evidence="2 3" key="1">
    <citation type="submission" date="2019-04" db="EMBL/GenBank/DDBJ databases">
        <title>Fungal friends and foes A comparative genomics study of 23 Aspergillus species from section Flavi.</title>
        <authorList>
            <consortium name="DOE Joint Genome Institute"/>
            <person name="Kjaerbolling I."/>
            <person name="Vesth T.C."/>
            <person name="Frisvad J.C."/>
            <person name="Nybo J.L."/>
            <person name="Theobald S."/>
            <person name="Kildgaard S."/>
            <person name="Petersen T.I."/>
            <person name="Kuo A."/>
            <person name="Sato A."/>
            <person name="Lyhne E.K."/>
            <person name="Kogle M.E."/>
            <person name="Wiebenga A."/>
            <person name="Kun R.S."/>
            <person name="Lubbers R.J."/>
            <person name="Makela M.R."/>
            <person name="Barry K."/>
            <person name="Chovatia M."/>
            <person name="Clum A."/>
            <person name="Daum C."/>
            <person name="Haridas S."/>
            <person name="He G."/>
            <person name="LaButti K."/>
            <person name="Lipzen A."/>
            <person name="Mondo S."/>
            <person name="Pangilinan J."/>
            <person name="Riley R."/>
            <person name="Salamov A."/>
            <person name="Simmons B.A."/>
            <person name="Magnuson J.K."/>
            <person name="Henrissat B."/>
            <person name="Mortensen U.H."/>
            <person name="Larsen T.O."/>
            <person name="De vries R.P."/>
            <person name="Grigoriev I.V."/>
            <person name="Machida M."/>
            <person name="Baker S.E."/>
            <person name="Andersen M.R."/>
        </authorList>
    </citation>
    <scope>NUCLEOTIDE SEQUENCE [LARGE SCALE GENOMIC DNA]</scope>
    <source>
        <strain evidence="2 3">CBS 117635</strain>
    </source>
</reference>
<dbReference type="Proteomes" id="UP000326289">
    <property type="component" value="Unassembled WGS sequence"/>
</dbReference>
<feature type="region of interest" description="Disordered" evidence="1">
    <location>
        <begin position="91"/>
        <end position="113"/>
    </location>
</feature>
<proteinExistence type="predicted"/>
<feature type="compositionally biased region" description="Polar residues" evidence="1">
    <location>
        <begin position="104"/>
        <end position="113"/>
    </location>
</feature>
<protein>
    <submittedName>
        <fullName evidence="2">Uncharacterized protein</fullName>
    </submittedName>
</protein>
<feature type="compositionally biased region" description="Low complexity" evidence="1">
    <location>
        <begin position="91"/>
        <end position="103"/>
    </location>
</feature>
<feature type="region of interest" description="Disordered" evidence="1">
    <location>
        <begin position="1"/>
        <end position="70"/>
    </location>
</feature>
<accession>A0A5N6IR40</accession>
<name>A0A5N6IR40_9EURO</name>
<dbReference type="AlphaFoldDB" id="A0A5N6IR40"/>
<dbReference type="EMBL" id="ML732852">
    <property type="protein sequence ID" value="KAB8269141.1"/>
    <property type="molecule type" value="Genomic_DNA"/>
</dbReference>
<keyword evidence="3" id="KW-1185">Reference proteome</keyword>
<sequence length="113" mass="12257">MRSPPALSPLTPSLSQPMRSPPALSPLTPSLSLRRRSPPALSPLTPSLPIRRSLLTTPSPSRRSPRQPPSLLLSALSRLLLSPLAPRLSPFPSLRLTSLRSPPHSVSRQPCRL</sequence>
<evidence type="ECO:0000256" key="1">
    <source>
        <dbReference type="SAM" id="MobiDB-lite"/>
    </source>
</evidence>
<organism evidence="2 3">
    <name type="scientific">Aspergillus minisclerotigenes</name>
    <dbReference type="NCBI Taxonomy" id="656917"/>
    <lineage>
        <taxon>Eukaryota</taxon>
        <taxon>Fungi</taxon>
        <taxon>Dikarya</taxon>
        <taxon>Ascomycota</taxon>
        <taxon>Pezizomycotina</taxon>
        <taxon>Eurotiomycetes</taxon>
        <taxon>Eurotiomycetidae</taxon>
        <taxon>Eurotiales</taxon>
        <taxon>Aspergillaceae</taxon>
        <taxon>Aspergillus</taxon>
        <taxon>Aspergillus subgen. Circumdati</taxon>
    </lineage>
</organism>
<feature type="compositionally biased region" description="Low complexity" evidence="1">
    <location>
        <begin position="25"/>
        <end position="62"/>
    </location>
</feature>
<evidence type="ECO:0000313" key="2">
    <source>
        <dbReference type="EMBL" id="KAB8269141.1"/>
    </source>
</evidence>
<gene>
    <name evidence="2" type="ORF">BDV30DRAFT_217192</name>
</gene>
<feature type="compositionally biased region" description="Low complexity" evidence="1">
    <location>
        <begin position="1"/>
        <end position="18"/>
    </location>
</feature>